<feature type="active site" description="Proton acceptor" evidence="4">
    <location>
        <position position="280"/>
    </location>
</feature>
<sequence>MNRIRRIYSILLSLLLVSGCASTARFPDNPPLTSVKKAATPLSKDSTILLLTLSGGGSRASAFAYGVMEALHQTPLTTRPDAPTLLDKVDTISAVSGGSIIAAYYGLYGEQLFENFRQQFLERDVRNEIRQRMLTLENLSRLSSTTFGSGDILDEYFRQTLFGERPLSELFDNQGPVVIINATDLFKGSRFGFTPELFALICSDSDHFPVARAVAASSAVPLIFTPITLTNRAGSCGYPTPHWIRTGLTEKQQNPRRYRLARTWSRYLEQPEHPYIHLLDGGLADNLGLRAMIDRIIIQDGLDDSNRQNIPLQARRIVLIEIDAAARLPIEWEKRPDHPPQTVILDAASTTPLSNYNFETKAYLHRQLKPWLKRNSTVPCSDPDGCAPDVYIIELNLEDSPGELNDQPLSTIPTDFTLPENGADALINAGQQLLRNHPEFKRLLKDIYAEQAGFL</sequence>
<dbReference type="Proteomes" id="UP000034410">
    <property type="component" value="Chromosome"/>
</dbReference>
<evidence type="ECO:0000313" key="7">
    <source>
        <dbReference type="EMBL" id="AKH21586.1"/>
    </source>
</evidence>
<dbReference type="OrthoDB" id="8541087at2"/>
<evidence type="ECO:0000256" key="2">
    <source>
        <dbReference type="ARBA" id="ARBA00022963"/>
    </source>
</evidence>
<dbReference type="InterPro" id="IPR002641">
    <property type="entry name" value="PNPLA_dom"/>
</dbReference>
<dbReference type="Pfam" id="PF01734">
    <property type="entry name" value="Patatin"/>
    <property type="match status" value="1"/>
</dbReference>
<evidence type="ECO:0000256" key="1">
    <source>
        <dbReference type="ARBA" id="ARBA00022801"/>
    </source>
</evidence>
<protein>
    <recommendedName>
        <fullName evidence="6">PNPLA domain-containing protein</fullName>
    </recommendedName>
</protein>
<evidence type="ECO:0000259" key="6">
    <source>
        <dbReference type="PROSITE" id="PS51635"/>
    </source>
</evidence>
<dbReference type="AlphaFoldDB" id="A0A0F7JZ59"/>
<dbReference type="PROSITE" id="PS51635">
    <property type="entry name" value="PNPLA"/>
    <property type="match status" value="1"/>
</dbReference>
<evidence type="ECO:0000256" key="5">
    <source>
        <dbReference type="SAM" id="SignalP"/>
    </source>
</evidence>
<comment type="caution">
    <text evidence="4">Lacks conserved residue(s) required for the propagation of feature annotation.</text>
</comment>
<dbReference type="GO" id="GO:0016787">
    <property type="term" value="F:hydrolase activity"/>
    <property type="evidence" value="ECO:0007669"/>
    <property type="project" value="UniProtKB-UniRule"/>
</dbReference>
<feature type="chain" id="PRO_5002517413" description="PNPLA domain-containing protein" evidence="5">
    <location>
        <begin position="24"/>
        <end position="455"/>
    </location>
</feature>
<feature type="domain" description="PNPLA" evidence="6">
    <location>
        <begin position="51"/>
        <end position="293"/>
    </location>
</feature>
<dbReference type="EMBL" id="CP011412">
    <property type="protein sequence ID" value="AKH21586.1"/>
    <property type="molecule type" value="Genomic_DNA"/>
</dbReference>
<dbReference type="InterPro" id="IPR050301">
    <property type="entry name" value="NTE"/>
</dbReference>
<keyword evidence="3 4" id="KW-0443">Lipid metabolism</keyword>
<dbReference type="PATRIC" id="fig|1543721.4.peg.3266"/>
<feature type="active site" description="Nucleophile" evidence="4">
    <location>
        <position position="96"/>
    </location>
</feature>
<dbReference type="PANTHER" id="PTHR14226">
    <property type="entry name" value="NEUROPATHY TARGET ESTERASE/SWISS CHEESE D.MELANOGASTER"/>
    <property type="match status" value="1"/>
</dbReference>
<keyword evidence="5" id="KW-0732">Signal</keyword>
<reference evidence="7 8" key="1">
    <citation type="journal article" date="2015" name="Genome Announc.">
        <title>Complete Genome Sequence of Sedimenticola thiotaurini Strain SIP-G1, a Polyphosphate- and Polyhydroxyalkanoate-Accumulating Sulfur-Oxidizing Gammaproteobacterium Isolated from Salt Marsh Sediments.</title>
        <authorList>
            <person name="Flood B.E."/>
            <person name="Jones D.S."/>
            <person name="Bailey J.V."/>
        </authorList>
    </citation>
    <scope>NUCLEOTIDE SEQUENCE [LARGE SCALE GENOMIC DNA]</scope>
    <source>
        <strain evidence="7 8">SIP-G1</strain>
    </source>
</reference>
<evidence type="ECO:0000256" key="4">
    <source>
        <dbReference type="PROSITE-ProRule" id="PRU01161"/>
    </source>
</evidence>
<dbReference type="Gene3D" id="3.40.1090.10">
    <property type="entry name" value="Cytosolic phospholipase A2 catalytic domain"/>
    <property type="match status" value="1"/>
</dbReference>
<gene>
    <name evidence="7" type="ORF">AAY24_15850</name>
</gene>
<feature type="short sequence motif" description="DGA/G" evidence="4">
    <location>
        <begin position="280"/>
        <end position="282"/>
    </location>
</feature>
<dbReference type="GO" id="GO:0016042">
    <property type="term" value="P:lipid catabolic process"/>
    <property type="evidence" value="ECO:0007669"/>
    <property type="project" value="UniProtKB-UniRule"/>
</dbReference>
<proteinExistence type="predicted"/>
<keyword evidence="2 4" id="KW-0442">Lipid degradation</keyword>
<accession>A0A0F7JZ59</accession>
<dbReference type="PANTHER" id="PTHR14226:SF78">
    <property type="entry name" value="SLR0060 PROTEIN"/>
    <property type="match status" value="1"/>
</dbReference>
<dbReference type="SUPFAM" id="SSF52151">
    <property type="entry name" value="FabD/lysophospholipase-like"/>
    <property type="match status" value="1"/>
</dbReference>
<evidence type="ECO:0000256" key="3">
    <source>
        <dbReference type="ARBA" id="ARBA00023098"/>
    </source>
</evidence>
<evidence type="ECO:0000313" key="8">
    <source>
        <dbReference type="Proteomes" id="UP000034410"/>
    </source>
</evidence>
<dbReference type="InterPro" id="IPR016035">
    <property type="entry name" value="Acyl_Trfase/lysoPLipase"/>
</dbReference>
<keyword evidence="8" id="KW-1185">Reference proteome</keyword>
<name>A0A0F7JZ59_9GAMM</name>
<dbReference type="RefSeq" id="WP_046860510.1">
    <property type="nucleotide sequence ID" value="NZ_CP011412.1"/>
</dbReference>
<dbReference type="KEGG" id="seds:AAY24_15850"/>
<organism evidence="7 8">
    <name type="scientific">Sedimenticola thiotaurini</name>
    <dbReference type="NCBI Taxonomy" id="1543721"/>
    <lineage>
        <taxon>Bacteria</taxon>
        <taxon>Pseudomonadati</taxon>
        <taxon>Pseudomonadota</taxon>
        <taxon>Gammaproteobacteria</taxon>
        <taxon>Chromatiales</taxon>
        <taxon>Sedimenticolaceae</taxon>
        <taxon>Sedimenticola</taxon>
    </lineage>
</organism>
<feature type="signal peptide" evidence="5">
    <location>
        <begin position="1"/>
        <end position="23"/>
    </location>
</feature>
<dbReference type="PROSITE" id="PS51257">
    <property type="entry name" value="PROKAR_LIPOPROTEIN"/>
    <property type="match status" value="1"/>
</dbReference>
<keyword evidence="1 4" id="KW-0378">Hydrolase</keyword>